<dbReference type="GO" id="GO:0007023">
    <property type="term" value="P:post-chaperonin tubulin folding pathway"/>
    <property type="evidence" value="ECO:0007669"/>
    <property type="project" value="InterPro"/>
</dbReference>
<dbReference type="InterPro" id="IPR038397">
    <property type="entry name" value="TBCC_N_sf"/>
</dbReference>
<dbReference type="Gene3D" id="2.160.20.70">
    <property type="match status" value="1"/>
</dbReference>
<dbReference type="GO" id="GO:0005737">
    <property type="term" value="C:cytoplasm"/>
    <property type="evidence" value="ECO:0007669"/>
    <property type="project" value="UniProtKB-SubCell"/>
</dbReference>
<dbReference type="GO" id="GO:0007021">
    <property type="term" value="P:tubulin complex assembly"/>
    <property type="evidence" value="ECO:0007669"/>
    <property type="project" value="TreeGrafter"/>
</dbReference>
<evidence type="ECO:0000256" key="6">
    <source>
        <dbReference type="ARBA" id="ARBA00026055"/>
    </source>
</evidence>
<dbReference type="InterPro" id="IPR006599">
    <property type="entry name" value="CARP_motif"/>
</dbReference>
<dbReference type="PANTHER" id="PTHR15139:SF0">
    <property type="entry name" value="TUBULIN-SPECIFIC CHAPERONE C"/>
    <property type="match status" value="1"/>
</dbReference>
<dbReference type="InterPro" id="IPR031925">
    <property type="entry name" value="TBCC_N"/>
</dbReference>
<name>A0A1B6L768_9HEMI</name>
<dbReference type="SMART" id="SM00673">
    <property type="entry name" value="CARP"/>
    <property type="match status" value="2"/>
</dbReference>
<accession>A0A1B6L768</accession>
<comment type="similarity">
    <text evidence="2">Belongs to the TBCC family.</text>
</comment>
<evidence type="ECO:0000313" key="9">
    <source>
        <dbReference type="EMBL" id="JAT19500.1"/>
    </source>
</evidence>
<keyword evidence="4" id="KW-0007">Acetylation</keyword>
<evidence type="ECO:0000256" key="3">
    <source>
        <dbReference type="ARBA" id="ARBA00022490"/>
    </source>
</evidence>
<feature type="region of interest" description="Disordered" evidence="7">
    <location>
        <begin position="1"/>
        <end position="23"/>
    </location>
</feature>
<dbReference type="EMBL" id="GEBQ01020477">
    <property type="protein sequence ID" value="JAT19500.1"/>
    <property type="molecule type" value="Transcribed_RNA"/>
</dbReference>
<dbReference type="Gene3D" id="1.20.58.1250">
    <property type="entry name" value="Tubulin Binding Cofactor C, N-terminal domain"/>
    <property type="match status" value="1"/>
</dbReference>
<dbReference type="InterPro" id="IPR016098">
    <property type="entry name" value="CAP/MinC_C"/>
</dbReference>
<evidence type="ECO:0000256" key="4">
    <source>
        <dbReference type="ARBA" id="ARBA00022990"/>
    </source>
</evidence>
<sequence length="339" mass="39561">MEKQEMADNIEEERRGNLMDALIQREQDRKEKIKILKEEKELADPNETKKFNKLFEKSHKNILEKIKIAEDGKVEQENVLDYFNDLHKDVQALNDYLSVSTRFLSNFNVRKGLKTMEDVENHMKELEEKLMPRKKFVFKQKTKTVKKTSEGGVKKAPVDVVDAEIKKVFSYSTISCGFFNEKDKTLKLGSEEITKKDIELSGLENCTVFLYGNPMTVHISNVSSCKIFCGPVTTSVMMDSCRGCELVVACQQLRIHSTQDSRFYIHVTCKAIIEDSSDVQFAPYNLDYDNIQEHFKISGLNWSNNKWREIDDFNWLSIDEPSPNWREIREEDRIQNWSL</sequence>
<reference evidence="9" key="1">
    <citation type="submission" date="2015-11" db="EMBL/GenBank/DDBJ databases">
        <title>De novo transcriptome assembly of four potential Pierce s Disease insect vectors from Arizona vineyards.</title>
        <authorList>
            <person name="Tassone E.E."/>
        </authorList>
    </citation>
    <scope>NUCLEOTIDE SEQUENCE</scope>
</reference>
<comment type="subunit">
    <text evidence="6">Supercomplex made of cofactors A to E. Cofactors A and D function by capturing and stabilizing tubulin in a quasi-native conformation. Cofactor E binds to the cofactor D-tubulin complex; interaction with cofactor C then causes the release of tubulin polypeptides that are committed to the native state.</text>
</comment>
<comment type="subcellular location">
    <subcellularLocation>
        <location evidence="1">Cytoplasm</location>
    </subcellularLocation>
</comment>
<proteinExistence type="inferred from homology"/>
<dbReference type="Pfam" id="PF16752">
    <property type="entry name" value="TBCC_N"/>
    <property type="match status" value="1"/>
</dbReference>
<dbReference type="InterPro" id="IPR027684">
    <property type="entry name" value="TBCC"/>
</dbReference>
<dbReference type="InterPro" id="IPR012945">
    <property type="entry name" value="Tubulin-bd_cofactor_C_dom"/>
</dbReference>
<organism evidence="9">
    <name type="scientific">Graphocephala atropunctata</name>
    <dbReference type="NCBI Taxonomy" id="36148"/>
    <lineage>
        <taxon>Eukaryota</taxon>
        <taxon>Metazoa</taxon>
        <taxon>Ecdysozoa</taxon>
        <taxon>Arthropoda</taxon>
        <taxon>Hexapoda</taxon>
        <taxon>Insecta</taxon>
        <taxon>Pterygota</taxon>
        <taxon>Neoptera</taxon>
        <taxon>Paraneoptera</taxon>
        <taxon>Hemiptera</taxon>
        <taxon>Auchenorrhyncha</taxon>
        <taxon>Membracoidea</taxon>
        <taxon>Cicadellidae</taxon>
        <taxon>Cicadellinae</taxon>
        <taxon>Cicadellini</taxon>
        <taxon>Graphocephala</taxon>
    </lineage>
</organism>
<dbReference type="AlphaFoldDB" id="A0A1B6L768"/>
<keyword evidence="3" id="KW-0963">Cytoplasm</keyword>
<evidence type="ECO:0000259" key="8">
    <source>
        <dbReference type="PROSITE" id="PS51329"/>
    </source>
</evidence>
<evidence type="ECO:0000256" key="7">
    <source>
        <dbReference type="SAM" id="MobiDB-lite"/>
    </source>
</evidence>
<feature type="domain" description="C-CAP/cofactor C-like" evidence="8">
    <location>
        <begin position="157"/>
        <end position="315"/>
    </location>
</feature>
<dbReference type="PANTHER" id="PTHR15139">
    <property type="entry name" value="TUBULIN FOLDING COFACTOR C"/>
    <property type="match status" value="1"/>
</dbReference>
<evidence type="ECO:0000256" key="5">
    <source>
        <dbReference type="ARBA" id="ARBA00023186"/>
    </source>
</evidence>
<dbReference type="InterPro" id="IPR017901">
    <property type="entry name" value="C-CAP_CF_C-like"/>
</dbReference>
<dbReference type="Pfam" id="PF07986">
    <property type="entry name" value="TBCC"/>
    <property type="match status" value="1"/>
</dbReference>
<dbReference type="PROSITE" id="PS51329">
    <property type="entry name" value="C_CAP_COFACTOR_C"/>
    <property type="match status" value="1"/>
</dbReference>
<gene>
    <name evidence="9" type="ORF">g.20022</name>
</gene>
<evidence type="ECO:0000256" key="1">
    <source>
        <dbReference type="ARBA" id="ARBA00004496"/>
    </source>
</evidence>
<dbReference type="GO" id="GO:0015631">
    <property type="term" value="F:tubulin binding"/>
    <property type="evidence" value="ECO:0007669"/>
    <property type="project" value="InterPro"/>
</dbReference>
<evidence type="ECO:0000256" key="2">
    <source>
        <dbReference type="ARBA" id="ARBA00008848"/>
    </source>
</evidence>
<protein>
    <recommendedName>
        <fullName evidence="8">C-CAP/cofactor C-like domain-containing protein</fullName>
    </recommendedName>
</protein>
<keyword evidence="5" id="KW-0143">Chaperone</keyword>